<dbReference type="PROSITE" id="PS50112">
    <property type="entry name" value="PAS"/>
    <property type="match status" value="1"/>
</dbReference>
<dbReference type="NCBIfam" id="TIGR00229">
    <property type="entry name" value="sensory_box"/>
    <property type="match status" value="1"/>
</dbReference>
<dbReference type="Gene3D" id="3.30.450.20">
    <property type="entry name" value="PAS domain"/>
    <property type="match status" value="1"/>
</dbReference>
<evidence type="ECO:0000259" key="2">
    <source>
        <dbReference type="PROSITE" id="PS50112"/>
    </source>
</evidence>
<dbReference type="SMART" id="SM00091">
    <property type="entry name" value="PAS"/>
    <property type="match status" value="1"/>
</dbReference>
<gene>
    <name evidence="3" type="ORF">D0T11_05275</name>
</gene>
<accession>A0A418R4Q6</accession>
<dbReference type="Pfam" id="PF08448">
    <property type="entry name" value="PAS_4"/>
    <property type="match status" value="1"/>
</dbReference>
<organism evidence="3 4">
    <name type="scientific">Hymenobacter rubripertinctus</name>
    <dbReference type="NCBI Taxonomy" id="2029981"/>
    <lineage>
        <taxon>Bacteria</taxon>
        <taxon>Pseudomonadati</taxon>
        <taxon>Bacteroidota</taxon>
        <taxon>Cytophagia</taxon>
        <taxon>Cytophagales</taxon>
        <taxon>Hymenobacteraceae</taxon>
        <taxon>Hymenobacter</taxon>
    </lineage>
</organism>
<comment type="caution">
    <text evidence="3">The sequence shown here is derived from an EMBL/GenBank/DDBJ whole genome shotgun (WGS) entry which is preliminary data.</text>
</comment>
<feature type="domain" description="PAS" evidence="2">
    <location>
        <begin position="22"/>
        <end position="92"/>
    </location>
</feature>
<reference evidence="3 4" key="2">
    <citation type="submission" date="2019-01" db="EMBL/GenBank/DDBJ databases">
        <title>Hymenobacter humicola sp. nov., isolated from soils in Antarctica.</title>
        <authorList>
            <person name="Sedlacek I."/>
            <person name="Holochova P."/>
            <person name="Kralova S."/>
            <person name="Pantucek R."/>
            <person name="Stankova E."/>
            <person name="Vrbovska V."/>
            <person name="Kristofova L."/>
            <person name="Svec P."/>
            <person name="Busse H.-J."/>
        </authorList>
    </citation>
    <scope>NUCLEOTIDE SEQUENCE [LARGE SCALE GENOMIC DNA]</scope>
    <source>
        <strain evidence="3 4">CCM 8852</strain>
    </source>
</reference>
<dbReference type="SUPFAM" id="SSF55785">
    <property type="entry name" value="PYP-like sensor domain (PAS domain)"/>
    <property type="match status" value="1"/>
</dbReference>
<dbReference type="CDD" id="cd00130">
    <property type="entry name" value="PAS"/>
    <property type="match status" value="1"/>
</dbReference>
<proteinExistence type="predicted"/>
<dbReference type="InterPro" id="IPR000014">
    <property type="entry name" value="PAS"/>
</dbReference>
<dbReference type="Proteomes" id="UP000284250">
    <property type="component" value="Unassembled WGS sequence"/>
</dbReference>
<reference evidence="3 4" key="1">
    <citation type="submission" date="2018-09" db="EMBL/GenBank/DDBJ databases">
        <authorList>
            <person name="Zeman M."/>
            <person name="Pardy F."/>
        </authorList>
    </citation>
    <scope>NUCLEOTIDE SEQUENCE [LARGE SCALE GENOMIC DNA]</scope>
    <source>
        <strain evidence="3 4">CCM 8852</strain>
    </source>
</reference>
<sequence length="183" mass="19916">MRLLGYVFNQGPFRAGLAAATAQALYQDLFDAAPVALLTLDAEGVLAHINHRAAQLLETTVARLTGRRFLQFVAPAGRDDFQRFFHHCLGQQHLQRAPVPLLPEAGTSFTVHLVGGSSRTPSGLLLVRFTLARAGARVPEWNSREAAGGLAHPRRAAPPSEIPGLSRPPPAFRRTLVRELPHQ</sequence>
<dbReference type="OrthoDB" id="8929028at2"/>
<keyword evidence="4" id="KW-1185">Reference proteome</keyword>
<feature type="region of interest" description="Disordered" evidence="1">
    <location>
        <begin position="145"/>
        <end position="183"/>
    </location>
</feature>
<dbReference type="AlphaFoldDB" id="A0A418R4Q6"/>
<dbReference type="InterPro" id="IPR035965">
    <property type="entry name" value="PAS-like_dom_sf"/>
</dbReference>
<evidence type="ECO:0000256" key="1">
    <source>
        <dbReference type="SAM" id="MobiDB-lite"/>
    </source>
</evidence>
<dbReference type="EMBL" id="QYCN01000005">
    <property type="protein sequence ID" value="RIY12423.1"/>
    <property type="molecule type" value="Genomic_DNA"/>
</dbReference>
<name>A0A418R4Q6_9BACT</name>
<dbReference type="InterPro" id="IPR013656">
    <property type="entry name" value="PAS_4"/>
</dbReference>
<evidence type="ECO:0000313" key="4">
    <source>
        <dbReference type="Proteomes" id="UP000284250"/>
    </source>
</evidence>
<protein>
    <submittedName>
        <fullName evidence="3">PAS domain S-box protein</fullName>
    </submittedName>
</protein>
<evidence type="ECO:0000313" key="3">
    <source>
        <dbReference type="EMBL" id="RIY12423.1"/>
    </source>
</evidence>